<evidence type="ECO:0000313" key="4">
    <source>
        <dbReference type="WBParaSite" id="ECPE_0000833101-mRNA-1"/>
    </source>
</evidence>
<organism evidence="4">
    <name type="scientific">Echinostoma caproni</name>
    <dbReference type="NCBI Taxonomy" id="27848"/>
    <lineage>
        <taxon>Eukaryota</taxon>
        <taxon>Metazoa</taxon>
        <taxon>Spiralia</taxon>
        <taxon>Lophotrochozoa</taxon>
        <taxon>Platyhelminthes</taxon>
        <taxon>Trematoda</taxon>
        <taxon>Digenea</taxon>
        <taxon>Plagiorchiida</taxon>
        <taxon>Echinostomata</taxon>
        <taxon>Echinostomatoidea</taxon>
        <taxon>Echinostomatidae</taxon>
        <taxon>Echinostoma</taxon>
    </lineage>
</organism>
<keyword evidence="3" id="KW-1185">Reference proteome</keyword>
<dbReference type="Gene3D" id="3.90.180.10">
    <property type="entry name" value="Medium-chain alcohol dehydrogenases, catalytic domain"/>
    <property type="match status" value="1"/>
</dbReference>
<dbReference type="SMART" id="SM00829">
    <property type="entry name" value="PKS_ER"/>
    <property type="match status" value="1"/>
</dbReference>
<evidence type="ECO:0000259" key="1">
    <source>
        <dbReference type="SMART" id="SM00829"/>
    </source>
</evidence>
<accession>A0A183AMX0</accession>
<dbReference type="WBParaSite" id="ECPE_0000833101-mRNA-1">
    <property type="protein sequence ID" value="ECPE_0000833101-mRNA-1"/>
    <property type="gene ID" value="ECPE_0000833101"/>
</dbReference>
<dbReference type="Pfam" id="PF08240">
    <property type="entry name" value="ADH_N"/>
    <property type="match status" value="1"/>
</dbReference>
<reference evidence="2 3" key="2">
    <citation type="submission" date="2018-11" db="EMBL/GenBank/DDBJ databases">
        <authorList>
            <consortium name="Pathogen Informatics"/>
        </authorList>
    </citation>
    <scope>NUCLEOTIDE SEQUENCE [LARGE SCALE GENOMIC DNA]</scope>
    <source>
        <strain evidence="2 3">Egypt</strain>
    </source>
</reference>
<dbReference type="AlphaFoldDB" id="A0A183AMX0"/>
<dbReference type="InterPro" id="IPR011032">
    <property type="entry name" value="GroES-like_sf"/>
</dbReference>
<feature type="domain" description="Enoyl reductase (ER)" evidence="1">
    <location>
        <begin position="42"/>
        <end position="289"/>
    </location>
</feature>
<protein>
    <submittedName>
        <fullName evidence="4">PKS_ER domain-containing protein</fullName>
    </submittedName>
</protein>
<dbReference type="PANTHER" id="PTHR11695:SF294">
    <property type="entry name" value="RETICULON-4-INTERACTING PROTEIN 1, MITOCHONDRIAL"/>
    <property type="match status" value="1"/>
</dbReference>
<dbReference type="GO" id="GO:0016491">
    <property type="term" value="F:oxidoreductase activity"/>
    <property type="evidence" value="ECO:0007669"/>
    <property type="project" value="InterPro"/>
</dbReference>
<dbReference type="SUPFAM" id="SSF51735">
    <property type="entry name" value="NAD(P)-binding Rossmann-fold domains"/>
    <property type="match status" value="1"/>
</dbReference>
<dbReference type="Gene3D" id="3.40.50.720">
    <property type="entry name" value="NAD(P)-binding Rossmann-like Domain"/>
    <property type="match status" value="1"/>
</dbReference>
<gene>
    <name evidence="2" type="ORF">ECPE_LOCUS8305</name>
</gene>
<reference evidence="4" key="1">
    <citation type="submission" date="2016-06" db="UniProtKB">
        <authorList>
            <consortium name="WormBaseParasite"/>
        </authorList>
    </citation>
    <scope>IDENTIFICATION</scope>
</reference>
<dbReference type="PANTHER" id="PTHR11695">
    <property type="entry name" value="ALCOHOL DEHYDROGENASE RELATED"/>
    <property type="match status" value="1"/>
</dbReference>
<evidence type="ECO:0000313" key="3">
    <source>
        <dbReference type="Proteomes" id="UP000272942"/>
    </source>
</evidence>
<dbReference type="InterPro" id="IPR020843">
    <property type="entry name" value="ER"/>
</dbReference>
<dbReference type="GO" id="GO:0005739">
    <property type="term" value="C:mitochondrion"/>
    <property type="evidence" value="ECO:0007669"/>
    <property type="project" value="TreeGrafter"/>
</dbReference>
<proteinExistence type="predicted"/>
<evidence type="ECO:0000313" key="2">
    <source>
        <dbReference type="EMBL" id="VDP83203.1"/>
    </source>
</evidence>
<dbReference type="Proteomes" id="UP000272942">
    <property type="component" value="Unassembled WGS sequence"/>
</dbReference>
<dbReference type="OrthoDB" id="48317at2759"/>
<sequence>MATVGFQKAAVIKSFNLSSLHKLPSHMQAWQCLRFLDPSSRDVTQELHLTTTRRLPTLTRPDHVLVKVEWASINPIDLMNLYGYGSTISCDSSQFPWTPGRDFTGTIVRSYTRVVPGQQIVGVTWPFLSRFAQFVVCPAAYTAELPPNVNSEQAAAIGYSGLTAWSALVTAPMVLVTGATGGVGLVAAQLAKLSGACVHVTCPSDKRAIDMMRQLEVDDVSFTAFVHFLAPECYACVMNNSVLAFDELLCIDIFPECCRQIIPLVFLGFYFLLSRTKRIAEPHQLKVVLEGAPLLSIRNDYHYVFVTVPKTTVNIASAGFYFPPGLRFELSRRIYLIRCMILADSRA</sequence>
<dbReference type="InterPro" id="IPR013154">
    <property type="entry name" value="ADH-like_N"/>
</dbReference>
<dbReference type="EMBL" id="UZAN01045791">
    <property type="protein sequence ID" value="VDP83203.1"/>
    <property type="molecule type" value="Genomic_DNA"/>
</dbReference>
<dbReference type="InterPro" id="IPR050700">
    <property type="entry name" value="YIM1/Zinc_Alcohol_DH_Fams"/>
</dbReference>
<dbReference type="SUPFAM" id="SSF50129">
    <property type="entry name" value="GroES-like"/>
    <property type="match status" value="1"/>
</dbReference>
<name>A0A183AMX0_9TREM</name>
<dbReference type="InterPro" id="IPR036291">
    <property type="entry name" value="NAD(P)-bd_dom_sf"/>
</dbReference>